<evidence type="ECO:0000256" key="1">
    <source>
        <dbReference type="SAM" id="MobiDB-lite"/>
    </source>
</evidence>
<dbReference type="PANTHER" id="PTHR38788">
    <property type="entry name" value="CLR5 DOMAIN-CONTAINING PROTEIN"/>
    <property type="match status" value="1"/>
</dbReference>
<evidence type="ECO:0000259" key="2">
    <source>
        <dbReference type="Pfam" id="PF14420"/>
    </source>
</evidence>
<dbReference type="EMBL" id="MU006296">
    <property type="protein sequence ID" value="KAF2853054.1"/>
    <property type="molecule type" value="Genomic_DNA"/>
</dbReference>
<organism evidence="3 4">
    <name type="scientific">Plenodomus tracheiphilus IPT5</name>
    <dbReference type="NCBI Taxonomy" id="1408161"/>
    <lineage>
        <taxon>Eukaryota</taxon>
        <taxon>Fungi</taxon>
        <taxon>Dikarya</taxon>
        <taxon>Ascomycota</taxon>
        <taxon>Pezizomycotina</taxon>
        <taxon>Dothideomycetes</taxon>
        <taxon>Pleosporomycetidae</taxon>
        <taxon>Pleosporales</taxon>
        <taxon>Pleosporineae</taxon>
        <taxon>Leptosphaeriaceae</taxon>
        <taxon>Plenodomus</taxon>
    </lineage>
</organism>
<evidence type="ECO:0000313" key="3">
    <source>
        <dbReference type="EMBL" id="KAF2853054.1"/>
    </source>
</evidence>
<name>A0A6A7BCC0_9PLEO</name>
<protein>
    <recommendedName>
        <fullName evidence="2">Clr5 domain-containing protein</fullName>
    </recommendedName>
</protein>
<feature type="domain" description="Clr5" evidence="2">
    <location>
        <begin position="14"/>
        <end position="61"/>
    </location>
</feature>
<accession>A0A6A7BCC0</accession>
<dbReference type="Pfam" id="PF14420">
    <property type="entry name" value="Clr5"/>
    <property type="match status" value="1"/>
</dbReference>
<proteinExistence type="predicted"/>
<dbReference type="Proteomes" id="UP000799423">
    <property type="component" value="Unassembled WGS sequence"/>
</dbReference>
<feature type="region of interest" description="Disordered" evidence="1">
    <location>
        <begin position="176"/>
        <end position="195"/>
    </location>
</feature>
<dbReference type="InterPro" id="IPR025676">
    <property type="entry name" value="Clr5_dom"/>
</dbReference>
<dbReference type="OrthoDB" id="539213at2759"/>
<evidence type="ECO:0000313" key="4">
    <source>
        <dbReference type="Proteomes" id="UP000799423"/>
    </source>
</evidence>
<sequence>MTESHDNPSSTITDPWELMGPLIKELYLDRNLKLKEVITRMKLLHNFYALYYHIGKWKLQKNVSKKKKDQMAKQLVCRAQAGKAGNNVTYNGRPVKPGKLRRHMKTAAREQSQLVSFQKPPANTTATKISVPLFANSIFLKWNMPYAAMQQLFAEQLSSTSPLTFAASTPGSDMSFATPSSVTSPQPQGAPSPNTSVVRMKKALDHARLFIQGRHDELLMALDINETRLISDWLYQYWLFCFKITKHWGRGPRSWTADLLGLNDFTHPLRILSQMPSLLDSAVRDTIFGDCEPRSLCRWFIHVQPDWGNYVEYSEEEQLGSMYEDPADESTWLPLSPAADLPVAIAQVAKAAERSPYHTRNLSQVEAALIELQQKKVDITSLHPLHLATSYLDGYRSCCNILTVLLRHVDRPQVRTAYTNELGHTVLDNLLISILKSYSSAKPSVISSSLKDTVRFVGEEVDICGRWDVDTPCVRRQYATGRPAMPFSWKHKFCHGSIQTICHCFSKMPQSLYARLFREQASGLYSHQCFDCGVKLELQPLHSLVMTAYHLADKGCEGEDLFGMLACLLCLISGGLDPRTMANVSVSILLELDVSDTACNHELLTAAGLAESISNHSIVGTWPMEARTGWEVFCGVLRRCEEADSEVAEHLDISDLSHHFIGPPGVSDVKYIHHGLHDSATPFGSQNDLATLWASAQAELLTYRRLRHGDDWISSNFSMEQLSTQLQNSSHLSVRFADWDLLRQHCVCGRFGGHPLTTLPDAVDPDLANLDVWNRATYGVLLEDE</sequence>
<gene>
    <name evidence="3" type="ORF">T440DRAFT_497069</name>
</gene>
<dbReference type="PANTHER" id="PTHR38788:SF3">
    <property type="entry name" value="CLR5 DOMAIN-CONTAINING PROTEIN"/>
    <property type="match status" value="1"/>
</dbReference>
<reference evidence="3" key="1">
    <citation type="submission" date="2020-01" db="EMBL/GenBank/DDBJ databases">
        <authorList>
            <consortium name="DOE Joint Genome Institute"/>
            <person name="Haridas S."/>
            <person name="Albert R."/>
            <person name="Binder M."/>
            <person name="Bloem J."/>
            <person name="Labutti K."/>
            <person name="Salamov A."/>
            <person name="Andreopoulos B."/>
            <person name="Baker S.E."/>
            <person name="Barry K."/>
            <person name="Bills G."/>
            <person name="Bluhm B.H."/>
            <person name="Cannon C."/>
            <person name="Castanera R."/>
            <person name="Culley D.E."/>
            <person name="Daum C."/>
            <person name="Ezra D."/>
            <person name="Gonzalez J.B."/>
            <person name="Henrissat B."/>
            <person name="Kuo A."/>
            <person name="Liang C."/>
            <person name="Lipzen A."/>
            <person name="Lutzoni F."/>
            <person name="Magnuson J."/>
            <person name="Mondo S."/>
            <person name="Nolan M."/>
            <person name="Ohm R."/>
            <person name="Pangilinan J."/>
            <person name="Park H.-J."/>
            <person name="Ramirez L."/>
            <person name="Alfaro M."/>
            <person name="Sun H."/>
            <person name="Tritt A."/>
            <person name="Yoshinaga Y."/>
            <person name="Zwiers L.-H."/>
            <person name="Turgeon B.G."/>
            <person name="Goodwin S.B."/>
            <person name="Spatafora J.W."/>
            <person name="Crous P.W."/>
            <person name="Grigoriev I.V."/>
        </authorList>
    </citation>
    <scope>NUCLEOTIDE SEQUENCE</scope>
    <source>
        <strain evidence="3">IPT5</strain>
    </source>
</reference>
<dbReference type="AlphaFoldDB" id="A0A6A7BCC0"/>
<keyword evidence="4" id="KW-1185">Reference proteome</keyword>